<organism evidence="1 2">
    <name type="scientific">Rosa chinensis</name>
    <name type="common">China rose</name>
    <dbReference type="NCBI Taxonomy" id="74649"/>
    <lineage>
        <taxon>Eukaryota</taxon>
        <taxon>Viridiplantae</taxon>
        <taxon>Streptophyta</taxon>
        <taxon>Embryophyta</taxon>
        <taxon>Tracheophyta</taxon>
        <taxon>Spermatophyta</taxon>
        <taxon>Magnoliopsida</taxon>
        <taxon>eudicotyledons</taxon>
        <taxon>Gunneridae</taxon>
        <taxon>Pentapetalae</taxon>
        <taxon>rosids</taxon>
        <taxon>fabids</taxon>
        <taxon>Rosales</taxon>
        <taxon>Rosaceae</taxon>
        <taxon>Rosoideae</taxon>
        <taxon>Rosoideae incertae sedis</taxon>
        <taxon>Rosa</taxon>
    </lineage>
</organism>
<sequence>MSGFVLDCSSAYSVDCFFHQYKAKTAAAVKVPGFFIRLSTEDYDFDNAFGVLCSIRRF</sequence>
<protein>
    <submittedName>
        <fullName evidence="1">Uncharacterized protein</fullName>
    </submittedName>
</protein>
<reference evidence="1 2" key="1">
    <citation type="journal article" date="2018" name="Nat. Genet.">
        <title>The Rosa genome provides new insights in the design of modern roses.</title>
        <authorList>
            <person name="Bendahmane M."/>
        </authorList>
    </citation>
    <scope>NUCLEOTIDE SEQUENCE [LARGE SCALE GENOMIC DNA]</scope>
    <source>
        <strain evidence="2">cv. Old Blush</strain>
    </source>
</reference>
<name>A0A2P6PRM6_ROSCH</name>
<dbReference type="AlphaFoldDB" id="A0A2P6PRM6"/>
<accession>A0A2P6PRM6</accession>
<evidence type="ECO:0000313" key="1">
    <source>
        <dbReference type="EMBL" id="PRQ24585.1"/>
    </source>
</evidence>
<comment type="caution">
    <text evidence="1">The sequence shown here is derived from an EMBL/GenBank/DDBJ whole genome shotgun (WGS) entry which is preliminary data.</text>
</comment>
<dbReference type="EMBL" id="PDCK01000044">
    <property type="protein sequence ID" value="PRQ24585.1"/>
    <property type="molecule type" value="Genomic_DNA"/>
</dbReference>
<evidence type="ECO:0000313" key="2">
    <source>
        <dbReference type="Proteomes" id="UP000238479"/>
    </source>
</evidence>
<proteinExistence type="predicted"/>
<keyword evidence="2" id="KW-1185">Reference proteome</keyword>
<dbReference type="Proteomes" id="UP000238479">
    <property type="component" value="Chromosome 6"/>
</dbReference>
<dbReference type="Gramene" id="PRQ24585">
    <property type="protein sequence ID" value="PRQ24585"/>
    <property type="gene ID" value="RchiOBHm_Chr6g0274041"/>
</dbReference>
<gene>
    <name evidence="1" type="ORF">RchiOBHm_Chr6g0274041</name>
</gene>